<evidence type="ECO:0000313" key="7">
    <source>
        <dbReference type="Proteomes" id="UP000275401"/>
    </source>
</evidence>
<evidence type="ECO:0000259" key="5">
    <source>
        <dbReference type="Pfam" id="PF13407"/>
    </source>
</evidence>
<feature type="domain" description="Periplasmic binding protein" evidence="5">
    <location>
        <begin position="67"/>
        <end position="327"/>
    </location>
</feature>
<accession>A0A3M8SLA5</accession>
<protein>
    <submittedName>
        <fullName evidence="6">Sugar ABC transporter substrate-binding protein</fullName>
    </submittedName>
</protein>
<dbReference type="InterPro" id="IPR025997">
    <property type="entry name" value="SBP_2_dom"/>
</dbReference>
<dbReference type="Gene3D" id="3.40.50.2300">
    <property type="match status" value="2"/>
</dbReference>
<dbReference type="Proteomes" id="UP000275401">
    <property type="component" value="Unassembled WGS sequence"/>
</dbReference>
<proteinExistence type="inferred from homology"/>
<feature type="compositionally biased region" description="Basic residues" evidence="4">
    <location>
        <begin position="8"/>
        <end position="23"/>
    </location>
</feature>
<evidence type="ECO:0000256" key="2">
    <source>
        <dbReference type="ARBA" id="ARBA00007639"/>
    </source>
</evidence>
<gene>
    <name evidence="6" type="ORF">EEJ42_45555</name>
</gene>
<dbReference type="InterPro" id="IPR028082">
    <property type="entry name" value="Peripla_BP_I"/>
</dbReference>
<dbReference type="CDD" id="cd01536">
    <property type="entry name" value="PBP1_ABC_sugar_binding-like"/>
    <property type="match status" value="1"/>
</dbReference>
<comment type="subcellular location">
    <subcellularLocation>
        <location evidence="1">Cell envelope</location>
    </subcellularLocation>
</comment>
<comment type="similarity">
    <text evidence="2">Belongs to the bacterial solute-binding protein 2 family.</text>
</comment>
<evidence type="ECO:0000256" key="3">
    <source>
        <dbReference type="ARBA" id="ARBA00022729"/>
    </source>
</evidence>
<dbReference type="PANTHER" id="PTHR46847:SF1">
    <property type="entry name" value="D-ALLOSE-BINDING PERIPLASMIC PROTEIN-RELATED"/>
    <property type="match status" value="1"/>
</dbReference>
<evidence type="ECO:0000256" key="1">
    <source>
        <dbReference type="ARBA" id="ARBA00004196"/>
    </source>
</evidence>
<organism evidence="6 7">
    <name type="scientific">Streptomyces botrytidirepellens</name>
    <dbReference type="NCBI Taxonomy" id="2486417"/>
    <lineage>
        <taxon>Bacteria</taxon>
        <taxon>Bacillati</taxon>
        <taxon>Actinomycetota</taxon>
        <taxon>Actinomycetes</taxon>
        <taxon>Kitasatosporales</taxon>
        <taxon>Streptomycetaceae</taxon>
        <taxon>Streptomyces</taxon>
    </lineage>
</organism>
<comment type="caution">
    <text evidence="6">The sequence shown here is derived from an EMBL/GenBank/DDBJ whole genome shotgun (WGS) entry which is preliminary data.</text>
</comment>
<dbReference type="EMBL" id="RIBZ01000857">
    <property type="protein sequence ID" value="RNF82157.1"/>
    <property type="molecule type" value="Genomic_DNA"/>
</dbReference>
<dbReference type="PANTHER" id="PTHR46847">
    <property type="entry name" value="D-ALLOSE-BINDING PERIPLASMIC PROTEIN-RELATED"/>
    <property type="match status" value="1"/>
</dbReference>
<keyword evidence="7" id="KW-1185">Reference proteome</keyword>
<name>A0A3M8SLA5_9ACTN</name>
<reference evidence="6 7" key="1">
    <citation type="submission" date="2018-11" db="EMBL/GenBank/DDBJ databases">
        <title>The Potential of Streptomyces as Biocontrol Agents against the Tomato grey mould, Botrytis cinerea (Gray mold) Frontiers in Microbiology.</title>
        <authorList>
            <person name="Li D."/>
        </authorList>
    </citation>
    <scope>NUCLEOTIDE SEQUENCE [LARGE SCALE GENOMIC DNA]</scope>
    <source>
        <strain evidence="6 7">NEAU-LD23</strain>
    </source>
</reference>
<evidence type="ECO:0000256" key="4">
    <source>
        <dbReference type="SAM" id="MobiDB-lite"/>
    </source>
</evidence>
<dbReference type="SUPFAM" id="SSF53822">
    <property type="entry name" value="Periplasmic binding protein-like I"/>
    <property type="match status" value="1"/>
</dbReference>
<dbReference type="Pfam" id="PF13407">
    <property type="entry name" value="Peripla_BP_4"/>
    <property type="match status" value="1"/>
</dbReference>
<feature type="region of interest" description="Disordered" evidence="4">
    <location>
        <begin position="1"/>
        <end position="34"/>
    </location>
</feature>
<keyword evidence="3" id="KW-0732">Signal</keyword>
<evidence type="ECO:0000313" key="6">
    <source>
        <dbReference type="EMBL" id="RNF82157.1"/>
    </source>
</evidence>
<dbReference type="GO" id="GO:0030246">
    <property type="term" value="F:carbohydrate binding"/>
    <property type="evidence" value="ECO:0007669"/>
    <property type="project" value="UniProtKB-ARBA"/>
</dbReference>
<dbReference type="GO" id="GO:0030313">
    <property type="term" value="C:cell envelope"/>
    <property type="evidence" value="ECO:0007669"/>
    <property type="project" value="UniProtKB-SubCell"/>
</dbReference>
<sequence>MPGTPRRAPGRRNGGRAYGRHSRSTTGAGSTMRTTRHRLATAAAVLVLVCGPAATGCSEESGGGRRVGVVVPFLTSPFWEAYERDIPRQAAKVGVRVLPTVNSNNDASRQVSDIRNLLAQNIDGLVVSPIDSAAIVTGLRAAQRRRVPVVAVDVAPDRGKVAIVVRADNRAYGEKACRSLGRAVRRGKVVQIEGDLASVNGRDRTAAFDQCMRRHYPHIRVLDIAAGWQADKAAAGLEALYSANPDIKGIYLQAGGVYLAPTLRTLQRHRALRPRGRRGHIAIVSNDGIPQELDAIRKGWIDATVSQPTDLYARYAMVYIKQAMAGRPFRKGRTDHGSRIVEVREGILEDQLPAPLVTPANVNDPALWGNRG</sequence>
<dbReference type="AlphaFoldDB" id="A0A3M8SLA5"/>